<name>A0AA39JA52_9AGAR</name>
<organism evidence="1 2">
    <name type="scientific">Armillaria borealis</name>
    <dbReference type="NCBI Taxonomy" id="47425"/>
    <lineage>
        <taxon>Eukaryota</taxon>
        <taxon>Fungi</taxon>
        <taxon>Dikarya</taxon>
        <taxon>Basidiomycota</taxon>
        <taxon>Agaricomycotina</taxon>
        <taxon>Agaricomycetes</taxon>
        <taxon>Agaricomycetidae</taxon>
        <taxon>Agaricales</taxon>
        <taxon>Marasmiineae</taxon>
        <taxon>Physalacriaceae</taxon>
        <taxon>Armillaria</taxon>
    </lineage>
</organism>
<accession>A0AA39JA52</accession>
<sequence length="75" mass="8544">MIHVQLLPYFPFAPSSAAAAFLTDVDPPVQKRAWALLNTDERYRRINGVQYQFDAYIVVVGHICCKHNSDLQILP</sequence>
<keyword evidence="2" id="KW-1185">Reference proteome</keyword>
<dbReference type="AlphaFoldDB" id="A0AA39JA52"/>
<reference evidence="1" key="1">
    <citation type="submission" date="2023-06" db="EMBL/GenBank/DDBJ databases">
        <authorList>
            <consortium name="Lawrence Berkeley National Laboratory"/>
            <person name="Ahrendt S."/>
            <person name="Sahu N."/>
            <person name="Indic B."/>
            <person name="Wong-Bajracharya J."/>
            <person name="Merenyi Z."/>
            <person name="Ke H.-M."/>
            <person name="Monk M."/>
            <person name="Kocsube S."/>
            <person name="Drula E."/>
            <person name="Lipzen A."/>
            <person name="Balint B."/>
            <person name="Henrissat B."/>
            <person name="Andreopoulos B."/>
            <person name="Martin F.M."/>
            <person name="Harder C.B."/>
            <person name="Rigling D."/>
            <person name="Ford K.L."/>
            <person name="Foster G.D."/>
            <person name="Pangilinan J."/>
            <person name="Papanicolaou A."/>
            <person name="Barry K."/>
            <person name="LaButti K."/>
            <person name="Viragh M."/>
            <person name="Koriabine M."/>
            <person name="Yan M."/>
            <person name="Riley R."/>
            <person name="Champramary S."/>
            <person name="Plett K.L."/>
            <person name="Tsai I.J."/>
            <person name="Slot J."/>
            <person name="Sipos G."/>
            <person name="Plett J."/>
            <person name="Nagy L.G."/>
            <person name="Grigoriev I.V."/>
        </authorList>
    </citation>
    <scope>NUCLEOTIDE SEQUENCE</scope>
    <source>
        <strain evidence="1">FPL87.14</strain>
    </source>
</reference>
<comment type="caution">
    <text evidence="1">The sequence shown here is derived from an EMBL/GenBank/DDBJ whole genome shotgun (WGS) entry which is preliminary data.</text>
</comment>
<dbReference type="EMBL" id="JAUEPT010000040">
    <property type="protein sequence ID" value="KAK0438997.1"/>
    <property type="molecule type" value="Genomic_DNA"/>
</dbReference>
<evidence type="ECO:0000313" key="2">
    <source>
        <dbReference type="Proteomes" id="UP001175226"/>
    </source>
</evidence>
<dbReference type="Proteomes" id="UP001175226">
    <property type="component" value="Unassembled WGS sequence"/>
</dbReference>
<proteinExistence type="predicted"/>
<protein>
    <submittedName>
        <fullName evidence="1">Uncharacterized protein</fullName>
    </submittedName>
</protein>
<gene>
    <name evidence="1" type="ORF">EV421DRAFT_1822647</name>
</gene>
<evidence type="ECO:0000313" key="1">
    <source>
        <dbReference type="EMBL" id="KAK0438997.1"/>
    </source>
</evidence>